<comment type="subcellular location">
    <subcellularLocation>
        <location evidence="1">Nucleus</location>
    </subcellularLocation>
</comment>
<evidence type="ECO:0000256" key="1">
    <source>
        <dbReference type="ARBA" id="ARBA00004123"/>
    </source>
</evidence>
<feature type="compositionally biased region" description="Polar residues" evidence="3">
    <location>
        <begin position="748"/>
        <end position="762"/>
    </location>
</feature>
<feature type="compositionally biased region" description="Acidic residues" evidence="3">
    <location>
        <begin position="681"/>
        <end position="690"/>
    </location>
</feature>
<feature type="compositionally biased region" description="Basic and acidic residues" evidence="3">
    <location>
        <begin position="697"/>
        <end position="727"/>
    </location>
</feature>
<reference evidence="4" key="1">
    <citation type="submission" date="2020-06" db="EMBL/GenBank/DDBJ databases">
        <authorList>
            <consortium name="Plant Systems Biology data submission"/>
        </authorList>
    </citation>
    <scope>NUCLEOTIDE SEQUENCE</scope>
    <source>
        <strain evidence="4">D6</strain>
    </source>
</reference>
<dbReference type="AlphaFoldDB" id="A0A9N8DWF2"/>
<feature type="region of interest" description="Disordered" evidence="3">
    <location>
        <begin position="1"/>
        <end position="53"/>
    </location>
</feature>
<evidence type="ECO:0000313" key="4">
    <source>
        <dbReference type="EMBL" id="CAB9509739.1"/>
    </source>
</evidence>
<feature type="compositionally biased region" description="Acidic residues" evidence="3">
    <location>
        <begin position="828"/>
        <end position="845"/>
    </location>
</feature>
<proteinExistence type="predicted"/>
<dbReference type="InterPro" id="IPR045138">
    <property type="entry name" value="MeCP2/MBD4"/>
</dbReference>
<feature type="compositionally biased region" description="Basic and acidic residues" evidence="3">
    <location>
        <begin position="27"/>
        <end position="37"/>
    </location>
</feature>
<feature type="region of interest" description="Disordered" evidence="3">
    <location>
        <begin position="546"/>
        <end position="615"/>
    </location>
</feature>
<accession>A0A9N8DWF2</accession>
<dbReference type="GO" id="GO:0003824">
    <property type="term" value="F:catalytic activity"/>
    <property type="evidence" value="ECO:0007669"/>
    <property type="project" value="InterPro"/>
</dbReference>
<feature type="compositionally biased region" description="Basic residues" evidence="3">
    <location>
        <begin position="15"/>
        <end position="24"/>
    </location>
</feature>
<dbReference type="GO" id="GO:0005634">
    <property type="term" value="C:nucleus"/>
    <property type="evidence" value="ECO:0007669"/>
    <property type="project" value="UniProtKB-SubCell"/>
</dbReference>
<name>A0A9N8DWF2_9STRA</name>
<feature type="region of interest" description="Disordered" evidence="3">
    <location>
        <begin position="628"/>
        <end position="849"/>
    </location>
</feature>
<dbReference type="GO" id="GO:0003677">
    <property type="term" value="F:DNA binding"/>
    <property type="evidence" value="ECO:0007669"/>
    <property type="project" value="InterPro"/>
</dbReference>
<sequence>MAKAKTSPYFDAKNKAKAAKKKSPNSKAKEKKGSPDKKPKKSRKKKDEEEVGTTSRFFLKSPSSVYGSVTSLGPLICTWIPPDRLDLLQVPPICLRATSTDATSAKKTEHEICSACLPVIEAALVDFSDCLVFKDRGRVMKLTTTRQDKTDLSRLTCVEWVSRNAEANVRHLCQYQCYLRAYCPRREWWLMRTKLTKHLLPVNNMNSSQAQEKKESTLKASNKPMNALLQNWTCQLVPVSVPPLKKVKCPIVYSPPKQEQKVRDKAFLQAPKVVFCNKDTDDDPNLTPTKKLKVKAPKPIDTPTKAIHALEQEYQTNQTKVATVGAAITTIVGNSILHTTNTCRDDRTLATLLHSTTTANANDTMERFRYQLSNCTRINDVRGHYTRPRCCCIYSPLGLLEEILVHDPWKLQLATIFLQRTTRKKAEPIFLQFLERWPSAERVAAKLEDEADLKALIDLLEPLGLHVKRAKGIRKFCGAFCKLESEKKSCYNFTRKDVKKLPYCGEYAADAYQVFIRRDYNTPLQSNDYALKGFVEWQKSIELQQPSSSSSQLPQRQQVAHHVATTTTSMERSDHSNSIMEKAQDCQTKPQFRKQTAGPVTSTNTMITTHRQDQQQIVEADDNAVRMESDNDMNDPLPTLDHESTSSRQNVDTEQPNEDNQQEQPQKMDADDSIGNKNERDDDMVQEDDQLATLDQESSRSDTGHPNDDNQKEQGDEETEQHQKFDEDQATCSKGDNDKVRNNHCDGNASNHGDMNKSVTTETNDDMDGEKMLTQLDGDPRDSDSDSNQSIEPRGDDGCGGGNHAESYDNAKSGSNAPEIDCDNGIFDGEDDENRISFDNDEDDDRTYSRNDRVYSRNLMNDYAEESWDEGSFMEDDESSLSSSDSVYDLQVIACKDNNDHTKCSKYVPRDEFMRRIQQRFPSQAALNAVMNEGTLYPAIFMEPPSDEDHAHWYGRERPPTMVMRGSLLHKPPQVLRLERKRKRGKPPTIIIPGSTFQRSMNRIE</sequence>
<feature type="compositionally biased region" description="Polar residues" evidence="3">
    <location>
        <begin position="585"/>
        <end position="615"/>
    </location>
</feature>
<protein>
    <submittedName>
        <fullName evidence="4">Methyl-CpG binding domain protein 4</fullName>
    </submittedName>
</protein>
<evidence type="ECO:0000256" key="3">
    <source>
        <dbReference type="SAM" id="MobiDB-lite"/>
    </source>
</evidence>
<evidence type="ECO:0000256" key="2">
    <source>
        <dbReference type="ARBA" id="ARBA00023242"/>
    </source>
</evidence>
<feature type="compositionally biased region" description="Low complexity" evidence="3">
    <location>
        <begin position="546"/>
        <end position="558"/>
    </location>
</feature>
<dbReference type="EMBL" id="CAICTM010000402">
    <property type="protein sequence ID" value="CAB9509739.1"/>
    <property type="molecule type" value="Genomic_DNA"/>
</dbReference>
<dbReference type="PANTHER" id="PTHR15074">
    <property type="entry name" value="METHYL-CPG-BINDING PROTEIN"/>
    <property type="match status" value="1"/>
</dbReference>
<comment type="caution">
    <text evidence="4">The sequence shown here is derived from an EMBL/GenBank/DDBJ whole genome shotgun (WGS) entry which is preliminary data.</text>
</comment>
<feature type="compositionally biased region" description="Basic and acidic residues" evidence="3">
    <location>
        <begin position="735"/>
        <end position="744"/>
    </location>
</feature>
<dbReference type="GO" id="GO:0006281">
    <property type="term" value="P:DNA repair"/>
    <property type="evidence" value="ECO:0007669"/>
    <property type="project" value="InterPro"/>
</dbReference>
<dbReference type="PANTHER" id="PTHR15074:SF0">
    <property type="entry name" value="METHYL-CPG-BINDING DOMAIN PROTEIN 4-LIKE PROTEIN"/>
    <property type="match status" value="1"/>
</dbReference>
<dbReference type="OrthoDB" id="49377at2759"/>
<keyword evidence="5" id="KW-1185">Reference proteome</keyword>
<dbReference type="SUPFAM" id="SSF48150">
    <property type="entry name" value="DNA-glycosylase"/>
    <property type="match status" value="1"/>
</dbReference>
<gene>
    <name evidence="4" type="ORF">SEMRO_403_G135680.1</name>
</gene>
<dbReference type="InterPro" id="IPR011257">
    <property type="entry name" value="DNA_glycosylase"/>
</dbReference>
<organism evidence="4 5">
    <name type="scientific">Seminavis robusta</name>
    <dbReference type="NCBI Taxonomy" id="568900"/>
    <lineage>
        <taxon>Eukaryota</taxon>
        <taxon>Sar</taxon>
        <taxon>Stramenopiles</taxon>
        <taxon>Ochrophyta</taxon>
        <taxon>Bacillariophyta</taxon>
        <taxon>Bacillariophyceae</taxon>
        <taxon>Bacillariophycidae</taxon>
        <taxon>Naviculales</taxon>
        <taxon>Naviculaceae</taxon>
        <taxon>Seminavis</taxon>
    </lineage>
</organism>
<dbReference type="Proteomes" id="UP001153069">
    <property type="component" value="Unassembled WGS sequence"/>
</dbReference>
<keyword evidence="2" id="KW-0539">Nucleus</keyword>
<evidence type="ECO:0000313" key="5">
    <source>
        <dbReference type="Proteomes" id="UP001153069"/>
    </source>
</evidence>
<dbReference type="Gene3D" id="1.10.340.30">
    <property type="entry name" value="Hypothetical protein, domain 2"/>
    <property type="match status" value="1"/>
</dbReference>